<dbReference type="HOGENOM" id="CLU_2497819_0_0_1"/>
<dbReference type="VEuPathDB" id="FungiDB:CCM_02069"/>
<keyword evidence="2" id="KW-1185">Reference proteome</keyword>
<dbReference type="KEGG" id="cmt:CCM_02069"/>
<name>G3JCD5_CORMM</name>
<dbReference type="AlphaFoldDB" id="G3JCD5"/>
<dbReference type="GeneID" id="18164098"/>
<sequence>MKRISLFHQTWKAAETLRLQTRGYVDDMNSGVLDFLPLLTGSGTLNLTMPILEGGTGRACAEPASFWPVPPPVRVRQCMPAGEGPN</sequence>
<protein>
    <submittedName>
        <fullName evidence="1">Uncharacterized protein</fullName>
    </submittedName>
</protein>
<dbReference type="InParanoid" id="G3JCD5"/>
<reference evidence="1 2" key="1">
    <citation type="journal article" date="2011" name="Genome Biol.">
        <title>Genome sequence of the insect pathogenic fungus Cordyceps militaris, a valued traditional Chinese medicine.</title>
        <authorList>
            <person name="Zheng P."/>
            <person name="Xia Y."/>
            <person name="Xiao G."/>
            <person name="Xiong C."/>
            <person name="Hu X."/>
            <person name="Zhang S."/>
            <person name="Zheng H."/>
            <person name="Huang Y."/>
            <person name="Zhou Y."/>
            <person name="Wang S."/>
            <person name="Zhao G.P."/>
            <person name="Liu X."/>
            <person name="St Leger R.J."/>
            <person name="Wang C."/>
        </authorList>
    </citation>
    <scope>NUCLEOTIDE SEQUENCE [LARGE SCALE GENOMIC DNA]</scope>
    <source>
        <strain evidence="1 2">CM01</strain>
    </source>
</reference>
<organism evidence="1 2">
    <name type="scientific">Cordyceps militaris (strain CM01)</name>
    <name type="common">Caterpillar fungus</name>
    <dbReference type="NCBI Taxonomy" id="983644"/>
    <lineage>
        <taxon>Eukaryota</taxon>
        <taxon>Fungi</taxon>
        <taxon>Dikarya</taxon>
        <taxon>Ascomycota</taxon>
        <taxon>Pezizomycotina</taxon>
        <taxon>Sordariomycetes</taxon>
        <taxon>Hypocreomycetidae</taxon>
        <taxon>Hypocreales</taxon>
        <taxon>Cordycipitaceae</taxon>
        <taxon>Cordyceps</taxon>
    </lineage>
</organism>
<dbReference type="RefSeq" id="XP_006667286.1">
    <property type="nucleotide sequence ID" value="XM_006667223.1"/>
</dbReference>
<evidence type="ECO:0000313" key="2">
    <source>
        <dbReference type="Proteomes" id="UP000001610"/>
    </source>
</evidence>
<dbReference type="Proteomes" id="UP000001610">
    <property type="component" value="Unassembled WGS sequence"/>
</dbReference>
<proteinExistence type="predicted"/>
<dbReference type="EMBL" id="JH126400">
    <property type="protein sequence ID" value="EGX93800.1"/>
    <property type="molecule type" value="Genomic_DNA"/>
</dbReference>
<gene>
    <name evidence="1" type="ORF">CCM_02069</name>
</gene>
<accession>G3JCD5</accession>
<evidence type="ECO:0000313" key="1">
    <source>
        <dbReference type="EMBL" id="EGX93800.1"/>
    </source>
</evidence>